<dbReference type="EMBL" id="JANUGV010000001">
    <property type="protein sequence ID" value="MCS0607184.1"/>
    <property type="molecule type" value="Genomic_DNA"/>
</dbReference>
<dbReference type="Gene3D" id="3.30.450.20">
    <property type="entry name" value="PAS domain"/>
    <property type="match status" value="1"/>
</dbReference>
<comment type="caution">
    <text evidence="8">The sequence shown here is derived from an EMBL/GenBank/DDBJ whole genome shotgun (WGS) entry which is preliminary data.</text>
</comment>
<dbReference type="InterPro" id="IPR013655">
    <property type="entry name" value="PAS_fold_3"/>
</dbReference>
<dbReference type="InterPro" id="IPR004089">
    <property type="entry name" value="MCPsignal_dom"/>
</dbReference>
<evidence type="ECO:0000313" key="9">
    <source>
        <dbReference type="Proteomes" id="UP001205861"/>
    </source>
</evidence>
<dbReference type="InterPro" id="IPR051310">
    <property type="entry name" value="MCP_chemotaxis"/>
</dbReference>
<dbReference type="Gene3D" id="1.10.287.950">
    <property type="entry name" value="Methyl-accepting chemotaxis protein"/>
    <property type="match status" value="1"/>
</dbReference>
<dbReference type="SUPFAM" id="SSF58104">
    <property type="entry name" value="Methyl-accepting chemotaxis protein (MCP) signaling domain"/>
    <property type="match status" value="1"/>
</dbReference>
<accession>A0ABT2BFA0</accession>
<keyword evidence="3" id="KW-0807">Transducer</keyword>
<dbReference type="PROSITE" id="PS50112">
    <property type="entry name" value="PAS"/>
    <property type="match status" value="1"/>
</dbReference>
<evidence type="ECO:0000256" key="4">
    <source>
        <dbReference type="SAM" id="Phobius"/>
    </source>
</evidence>
<sequence length="523" mass="54481">MRKNLPVTQNEYALVPGQPIVSTTDLKGRITYVNPYFIEASGFTEEELIGAPHNLVRHPDMPPEAFADLWSTLKAGRPWSGLVKNRRKNGDFYWVLANVSPVYENGRAVGYMSVRVAPDRAQVEQAAALYRDLREGVAKVHIAGGEVVPHGVRALLARVRGLSIGAVLGASLGVLGLLVAGLALADGPHGWTAAAGALGVALCVWLAAWVRTAIVAPLSHALVAARALAGGDLTAQVSVGGAGEVRQLLRTLRQMSSNLVAVVGDVRASAVGTRRATGEIATGNADLAQRTEAQAARLEETASSMQQLASAVANNAEHARAANQLASSATVAAEQGRGAVSRMVQTMQGIDESSRRIADITSVIDGIAFQTNMLALNAAVEAARAGEQGKGFAVVAAEVRTLAQRSAAAAKEIKGLIDDSLARASNGAELAGQAGQTIEDIVERTRQVATTIDAIASANIEQSDGISVVNQAVRDIDVMTQQNAALVEQAAAAAKAVEQDAVRTTRAVGVFKLEHAGAHRLAA</sequence>
<dbReference type="SMART" id="SM00091">
    <property type="entry name" value="PAS"/>
    <property type="match status" value="1"/>
</dbReference>
<dbReference type="SUPFAM" id="SSF55785">
    <property type="entry name" value="PYP-like sensor domain (PAS domain)"/>
    <property type="match status" value="1"/>
</dbReference>
<feature type="domain" description="HAMP" evidence="7">
    <location>
        <begin position="212"/>
        <end position="264"/>
    </location>
</feature>
<dbReference type="Pfam" id="PF08447">
    <property type="entry name" value="PAS_3"/>
    <property type="match status" value="1"/>
</dbReference>
<dbReference type="InterPro" id="IPR001610">
    <property type="entry name" value="PAC"/>
</dbReference>
<keyword evidence="1" id="KW-0488">Methylation</keyword>
<dbReference type="CDD" id="cd06225">
    <property type="entry name" value="HAMP"/>
    <property type="match status" value="1"/>
</dbReference>
<evidence type="ECO:0000259" key="5">
    <source>
        <dbReference type="PROSITE" id="PS50111"/>
    </source>
</evidence>
<keyword evidence="4" id="KW-0812">Transmembrane</keyword>
<dbReference type="CDD" id="cd00130">
    <property type="entry name" value="PAS"/>
    <property type="match status" value="1"/>
</dbReference>
<dbReference type="RefSeq" id="WP_258854940.1">
    <property type="nucleotide sequence ID" value="NZ_JANUGV010000001.1"/>
</dbReference>
<feature type="domain" description="PAS" evidence="6">
    <location>
        <begin position="25"/>
        <end position="50"/>
    </location>
</feature>
<dbReference type="PRINTS" id="PR00260">
    <property type="entry name" value="CHEMTRNSDUCR"/>
</dbReference>
<dbReference type="PANTHER" id="PTHR43531:SF14">
    <property type="entry name" value="METHYL-ACCEPTING CHEMOTAXIS PROTEIN I-RELATED"/>
    <property type="match status" value="1"/>
</dbReference>
<dbReference type="SMART" id="SM00304">
    <property type="entry name" value="HAMP"/>
    <property type="match status" value="1"/>
</dbReference>
<evidence type="ECO:0000259" key="7">
    <source>
        <dbReference type="PROSITE" id="PS50885"/>
    </source>
</evidence>
<evidence type="ECO:0000259" key="6">
    <source>
        <dbReference type="PROSITE" id="PS50112"/>
    </source>
</evidence>
<dbReference type="CDD" id="cd11386">
    <property type="entry name" value="MCP_signal"/>
    <property type="match status" value="1"/>
</dbReference>
<dbReference type="InterPro" id="IPR003660">
    <property type="entry name" value="HAMP_dom"/>
</dbReference>
<keyword evidence="4" id="KW-1133">Transmembrane helix</keyword>
<organism evidence="8 9">
    <name type="scientific">Massilia solisilvae</name>
    <dbReference type="NCBI Taxonomy" id="1811225"/>
    <lineage>
        <taxon>Bacteria</taxon>
        <taxon>Pseudomonadati</taxon>
        <taxon>Pseudomonadota</taxon>
        <taxon>Betaproteobacteria</taxon>
        <taxon>Burkholderiales</taxon>
        <taxon>Oxalobacteraceae</taxon>
        <taxon>Telluria group</taxon>
        <taxon>Massilia</taxon>
    </lineage>
</organism>
<dbReference type="PROSITE" id="PS50111">
    <property type="entry name" value="CHEMOTAXIS_TRANSDUC_2"/>
    <property type="match status" value="1"/>
</dbReference>
<evidence type="ECO:0000256" key="2">
    <source>
        <dbReference type="ARBA" id="ARBA00029447"/>
    </source>
</evidence>
<evidence type="ECO:0000256" key="1">
    <source>
        <dbReference type="ARBA" id="ARBA00022481"/>
    </source>
</evidence>
<feature type="transmembrane region" description="Helical" evidence="4">
    <location>
        <begin position="191"/>
        <end position="210"/>
    </location>
</feature>
<name>A0ABT2BFA0_9BURK</name>
<dbReference type="SMART" id="SM00283">
    <property type="entry name" value="MA"/>
    <property type="match status" value="1"/>
</dbReference>
<evidence type="ECO:0000313" key="8">
    <source>
        <dbReference type="EMBL" id="MCS0607184.1"/>
    </source>
</evidence>
<dbReference type="PROSITE" id="PS50885">
    <property type="entry name" value="HAMP"/>
    <property type="match status" value="1"/>
</dbReference>
<dbReference type="InterPro" id="IPR000014">
    <property type="entry name" value="PAS"/>
</dbReference>
<protein>
    <submittedName>
        <fullName evidence="8">Methyl-accepting chemotaxis protein</fullName>
    </submittedName>
</protein>
<dbReference type="PANTHER" id="PTHR43531">
    <property type="entry name" value="PROTEIN ICFG"/>
    <property type="match status" value="1"/>
</dbReference>
<keyword evidence="9" id="KW-1185">Reference proteome</keyword>
<dbReference type="Pfam" id="PF00015">
    <property type="entry name" value="MCPsignal"/>
    <property type="match status" value="1"/>
</dbReference>
<feature type="domain" description="Methyl-accepting transducer" evidence="5">
    <location>
        <begin position="269"/>
        <end position="498"/>
    </location>
</feature>
<reference evidence="8 9" key="1">
    <citation type="submission" date="2022-08" db="EMBL/GenBank/DDBJ databases">
        <title>Reclassification of Massilia species as members of the genera Telluria, Duganella, Pseudoduganella, Mokoshia gen. nov. and Zemynaea gen. nov. using orthogonal and non-orthogonal genome-based approaches.</title>
        <authorList>
            <person name="Bowman J.P."/>
        </authorList>
    </citation>
    <scope>NUCLEOTIDE SEQUENCE [LARGE SCALE GENOMIC DNA]</scope>
    <source>
        <strain evidence="8 9">JCM 31607</strain>
    </source>
</reference>
<feature type="transmembrane region" description="Helical" evidence="4">
    <location>
        <begin position="162"/>
        <end position="185"/>
    </location>
</feature>
<dbReference type="InterPro" id="IPR035965">
    <property type="entry name" value="PAS-like_dom_sf"/>
</dbReference>
<dbReference type="NCBIfam" id="TIGR00229">
    <property type="entry name" value="sensory_box"/>
    <property type="match status" value="1"/>
</dbReference>
<dbReference type="Pfam" id="PF00672">
    <property type="entry name" value="HAMP"/>
    <property type="match status" value="1"/>
</dbReference>
<evidence type="ECO:0000256" key="3">
    <source>
        <dbReference type="PROSITE-ProRule" id="PRU00284"/>
    </source>
</evidence>
<dbReference type="InterPro" id="IPR004090">
    <property type="entry name" value="Chemotax_Me-accpt_rcpt"/>
</dbReference>
<keyword evidence="4" id="KW-0472">Membrane</keyword>
<proteinExistence type="inferred from homology"/>
<dbReference type="SMART" id="SM00086">
    <property type="entry name" value="PAC"/>
    <property type="match status" value="1"/>
</dbReference>
<dbReference type="Proteomes" id="UP001205861">
    <property type="component" value="Unassembled WGS sequence"/>
</dbReference>
<gene>
    <name evidence="8" type="ORF">NX773_03260</name>
</gene>
<comment type="similarity">
    <text evidence="2">Belongs to the methyl-accepting chemotaxis (MCP) protein family.</text>
</comment>